<name>A0AA38R5V3_9PEZI</name>
<accession>A0AA38R5V3</accession>
<organism evidence="1 2">
    <name type="scientific">Pleurostoma richardsiae</name>
    <dbReference type="NCBI Taxonomy" id="41990"/>
    <lineage>
        <taxon>Eukaryota</taxon>
        <taxon>Fungi</taxon>
        <taxon>Dikarya</taxon>
        <taxon>Ascomycota</taxon>
        <taxon>Pezizomycotina</taxon>
        <taxon>Sordariomycetes</taxon>
        <taxon>Sordariomycetidae</taxon>
        <taxon>Calosphaeriales</taxon>
        <taxon>Pleurostomataceae</taxon>
        <taxon>Pleurostoma</taxon>
    </lineage>
</organism>
<evidence type="ECO:0000313" key="2">
    <source>
        <dbReference type="Proteomes" id="UP001174694"/>
    </source>
</evidence>
<dbReference type="Proteomes" id="UP001174694">
    <property type="component" value="Unassembled WGS sequence"/>
</dbReference>
<proteinExistence type="predicted"/>
<dbReference type="AlphaFoldDB" id="A0AA38R5V3"/>
<keyword evidence="2" id="KW-1185">Reference proteome</keyword>
<gene>
    <name evidence="1" type="ORF">NKR23_g12445</name>
</gene>
<evidence type="ECO:0000313" key="1">
    <source>
        <dbReference type="EMBL" id="KAJ9129840.1"/>
    </source>
</evidence>
<reference evidence="1" key="1">
    <citation type="submission" date="2022-07" db="EMBL/GenBank/DDBJ databases">
        <title>Fungi with potential for degradation of polypropylene.</title>
        <authorList>
            <person name="Gostincar C."/>
        </authorList>
    </citation>
    <scope>NUCLEOTIDE SEQUENCE</scope>
    <source>
        <strain evidence="1">EXF-13308</strain>
    </source>
</reference>
<protein>
    <submittedName>
        <fullName evidence="1">Uncharacterized protein</fullName>
    </submittedName>
</protein>
<dbReference type="EMBL" id="JANBVO010000127">
    <property type="protein sequence ID" value="KAJ9129840.1"/>
    <property type="molecule type" value="Genomic_DNA"/>
</dbReference>
<sequence length="387" mass="44147">MSRSGYMFARVQWVPPQPEKTDFEQRCQDAKKQPFLDQQLLRGPPACAWSNFSRPLLRKYDLQHEIEYKKRLGYGMDGIVWTVEIGDCTLALKVFWDNTAPEETRYWAVQRECQNAALLQMIQAASTAGPIYLQPEPKTHRDAVANLRAFSDEGRRKRTFQHLPNAVSYTSVPRLRECFGWVKVSGRELCGLGWDLRPPSVVLDGLSRKIRPAEEYYAIVYEFIPEEQLRVDVIQSQLDLFWLAGFCLVPMQLCNWKGPGVLVDLADLICPWHTPIVFCKCWWPHQVRSILYLPEGRVSNTIVATWQATSKQVRREQPSAVNILSNDPFSDGTPELVLRSNPRGSGKDGFDIAVLRSCSLVARAAERRVGVWECVTDRSSPVSDADE</sequence>
<comment type="caution">
    <text evidence="1">The sequence shown here is derived from an EMBL/GenBank/DDBJ whole genome shotgun (WGS) entry which is preliminary data.</text>
</comment>